<feature type="region of interest" description="Disordered" evidence="1">
    <location>
        <begin position="19"/>
        <end position="107"/>
    </location>
</feature>
<evidence type="ECO:0000313" key="3">
    <source>
        <dbReference type="Proteomes" id="UP000499080"/>
    </source>
</evidence>
<accession>A0A4Y2CAX4</accession>
<dbReference type="Proteomes" id="UP000499080">
    <property type="component" value="Unassembled WGS sequence"/>
</dbReference>
<comment type="caution">
    <text evidence="2">The sequence shown here is derived from an EMBL/GenBank/DDBJ whole genome shotgun (WGS) entry which is preliminary data.</text>
</comment>
<evidence type="ECO:0000313" key="2">
    <source>
        <dbReference type="EMBL" id="GBM01409.1"/>
    </source>
</evidence>
<evidence type="ECO:0000256" key="1">
    <source>
        <dbReference type="SAM" id="MobiDB-lite"/>
    </source>
</evidence>
<reference evidence="2 3" key="1">
    <citation type="journal article" date="2019" name="Sci. Rep.">
        <title>Orb-weaving spider Araneus ventricosus genome elucidates the spidroin gene catalogue.</title>
        <authorList>
            <person name="Kono N."/>
            <person name="Nakamura H."/>
            <person name="Ohtoshi R."/>
            <person name="Moran D.A.P."/>
            <person name="Shinohara A."/>
            <person name="Yoshida Y."/>
            <person name="Fujiwara M."/>
            <person name="Mori M."/>
            <person name="Tomita M."/>
            <person name="Arakawa K."/>
        </authorList>
    </citation>
    <scope>NUCLEOTIDE SEQUENCE [LARGE SCALE GENOMIC DNA]</scope>
</reference>
<gene>
    <name evidence="2" type="ORF">AVEN_236228_1</name>
</gene>
<name>A0A4Y2CAX4_ARAVE</name>
<sequence length="107" mass="12149">MVSGGNHVTMCRPDYVQLEEGSRRRTRGSRPCRVPTQCPVPGTHARSGHKTMQRWATHRDLGARRRVPFSLVSGERDGQGRRRKNNWPLNGNAPTNEGVFQKPSRFL</sequence>
<dbReference type="EMBL" id="BGPR01000169">
    <property type="protein sequence ID" value="GBM01409.1"/>
    <property type="molecule type" value="Genomic_DNA"/>
</dbReference>
<protein>
    <submittedName>
        <fullName evidence="2">Uncharacterized protein</fullName>
    </submittedName>
</protein>
<keyword evidence="3" id="KW-1185">Reference proteome</keyword>
<dbReference type="AlphaFoldDB" id="A0A4Y2CAX4"/>
<proteinExistence type="predicted"/>
<organism evidence="2 3">
    <name type="scientific">Araneus ventricosus</name>
    <name type="common">Orbweaver spider</name>
    <name type="synonym">Epeira ventricosa</name>
    <dbReference type="NCBI Taxonomy" id="182803"/>
    <lineage>
        <taxon>Eukaryota</taxon>
        <taxon>Metazoa</taxon>
        <taxon>Ecdysozoa</taxon>
        <taxon>Arthropoda</taxon>
        <taxon>Chelicerata</taxon>
        <taxon>Arachnida</taxon>
        <taxon>Araneae</taxon>
        <taxon>Araneomorphae</taxon>
        <taxon>Entelegynae</taxon>
        <taxon>Araneoidea</taxon>
        <taxon>Araneidae</taxon>
        <taxon>Araneus</taxon>
    </lineage>
</organism>